<evidence type="ECO:0000313" key="2">
    <source>
        <dbReference type="EMBL" id="VVM07794.1"/>
    </source>
</evidence>
<sequence>MHFADSAEPAASRSAPLSLLRLGGMMAGLLLTGICPAEAAPAPSIPIDHVILLYQENHSFDNLFGEFPGADGMSKIPGEGVQVDRSGLPYSQLPPVLQDNRRDPRFPAHLPNRPFPLLRYVSLTEAIPDPIHSFYRNQLQIAGGVSSGYVAWGTTGALPMGYYETERLPIYRLARDYTVLDHFFQAVFGGSFLNHMWLVASQTPSWAHPPADWVAEPVFDEGGRLVGLRRDGKVTPDGYVVGTVEGASAPHRLTTATDHLLPPLTMPTIGDRLSAAGVSWAWYSGGWRDAISGRPAPTFQFHHQPFAYFARYGPETPERALHLKDETDFLADLQSERLPSVCFVKPLGINSEHPGYARVEEGQKHVISLIRAIQASRYWSRCVILLTYDEFGGFWDHVPPPRGDRWGPGTRIPAVLVSPYTEKGGVDHHSYDTTSLLRFLEDRFGLKPLSDRDAVATNLLEAIRLPANQP</sequence>
<dbReference type="GO" id="GO:0003993">
    <property type="term" value="F:acid phosphatase activity"/>
    <property type="evidence" value="ECO:0007669"/>
    <property type="project" value="InterPro"/>
</dbReference>
<name>A0A5E6MP83_9BACT</name>
<dbReference type="Proteomes" id="UP000334923">
    <property type="component" value="Unassembled WGS sequence"/>
</dbReference>
<dbReference type="InterPro" id="IPR007312">
    <property type="entry name" value="Phosphoesterase"/>
</dbReference>
<dbReference type="CDD" id="cd16013">
    <property type="entry name" value="AcpA"/>
    <property type="match status" value="1"/>
</dbReference>
<reference evidence="2 3" key="1">
    <citation type="submission" date="2019-09" db="EMBL/GenBank/DDBJ databases">
        <authorList>
            <person name="Cremers G."/>
        </authorList>
    </citation>
    <scope>NUCLEOTIDE SEQUENCE [LARGE SCALE GENOMIC DNA]</scope>
    <source>
        <strain evidence="2">4A</strain>
    </source>
</reference>
<keyword evidence="1 2" id="KW-0378">Hydrolase</keyword>
<evidence type="ECO:0000313" key="3">
    <source>
        <dbReference type="Proteomes" id="UP000334923"/>
    </source>
</evidence>
<protein>
    <submittedName>
        <fullName evidence="2">Phospholipase C</fullName>
        <ecNumber evidence="2">3.1.4.3</ecNumber>
    </submittedName>
</protein>
<keyword evidence="3" id="KW-1185">Reference proteome</keyword>
<proteinExistence type="predicted"/>
<dbReference type="GO" id="GO:0034480">
    <property type="term" value="F:phosphatidylcholine phospholipase C activity"/>
    <property type="evidence" value="ECO:0007669"/>
    <property type="project" value="UniProtKB-EC"/>
</dbReference>
<organism evidence="2 3">
    <name type="scientific">Methylacidimicrobium tartarophylax</name>
    <dbReference type="NCBI Taxonomy" id="1041768"/>
    <lineage>
        <taxon>Bacteria</taxon>
        <taxon>Pseudomonadati</taxon>
        <taxon>Verrucomicrobiota</taxon>
        <taxon>Methylacidimicrobium</taxon>
    </lineage>
</organism>
<dbReference type="Gene3D" id="3.40.720.10">
    <property type="entry name" value="Alkaline Phosphatase, subunit A"/>
    <property type="match status" value="2"/>
</dbReference>
<evidence type="ECO:0000256" key="1">
    <source>
        <dbReference type="ARBA" id="ARBA00022801"/>
    </source>
</evidence>
<dbReference type="Pfam" id="PF04185">
    <property type="entry name" value="Phosphoesterase"/>
    <property type="match status" value="1"/>
</dbReference>
<dbReference type="PANTHER" id="PTHR31956">
    <property type="entry name" value="NON-SPECIFIC PHOSPHOLIPASE C4-RELATED"/>
    <property type="match status" value="1"/>
</dbReference>
<dbReference type="EMBL" id="CABFVA020000112">
    <property type="protein sequence ID" value="VVM07794.1"/>
    <property type="molecule type" value="Genomic_DNA"/>
</dbReference>
<dbReference type="OrthoDB" id="980947at2"/>
<dbReference type="NCBIfam" id="TIGR03397">
    <property type="entry name" value="acid_phos_Burk"/>
    <property type="match status" value="1"/>
</dbReference>
<accession>A0A5E6MP83</accession>
<dbReference type="AlphaFoldDB" id="A0A5E6MP83"/>
<dbReference type="InterPro" id="IPR017850">
    <property type="entry name" value="Alkaline_phosphatase_core_sf"/>
</dbReference>
<dbReference type="RefSeq" id="WP_142660772.1">
    <property type="nucleotide sequence ID" value="NZ_CABFVA020000112.1"/>
</dbReference>
<dbReference type="InterPro" id="IPR017768">
    <property type="entry name" value="AcpA"/>
</dbReference>
<dbReference type="SUPFAM" id="SSF53649">
    <property type="entry name" value="Alkaline phosphatase-like"/>
    <property type="match status" value="1"/>
</dbReference>
<gene>
    <name evidence="2" type="primary">plc</name>
    <name evidence="2" type="ORF">MAMT_01932</name>
</gene>
<dbReference type="PANTHER" id="PTHR31956:SF1">
    <property type="entry name" value="NON-SPECIFIC PHOSPHOLIPASE C1"/>
    <property type="match status" value="1"/>
</dbReference>
<dbReference type="EC" id="3.1.4.3" evidence="2"/>
<dbReference type="GO" id="GO:0009395">
    <property type="term" value="P:phospholipid catabolic process"/>
    <property type="evidence" value="ECO:0007669"/>
    <property type="project" value="TreeGrafter"/>
</dbReference>